<evidence type="ECO:0000256" key="3">
    <source>
        <dbReference type="ARBA" id="ARBA00022692"/>
    </source>
</evidence>
<comment type="subcellular location">
    <subcellularLocation>
        <location evidence="1">Membrane</location>
        <topology evidence="1">Multi-pass membrane protein</topology>
    </subcellularLocation>
</comment>
<evidence type="ECO:0000256" key="6">
    <source>
        <dbReference type="SAM" id="Phobius"/>
    </source>
</evidence>
<keyword evidence="2" id="KW-0813">Transport</keyword>
<evidence type="ECO:0000259" key="7">
    <source>
        <dbReference type="Pfam" id="PF03600"/>
    </source>
</evidence>
<keyword evidence="3 6" id="KW-0812">Transmembrane</keyword>
<keyword evidence="9" id="KW-1185">Reference proteome</keyword>
<dbReference type="InterPro" id="IPR004680">
    <property type="entry name" value="Cit_transptr-like_dom"/>
</dbReference>
<evidence type="ECO:0000256" key="4">
    <source>
        <dbReference type="ARBA" id="ARBA00022989"/>
    </source>
</evidence>
<feature type="transmembrane region" description="Helical" evidence="6">
    <location>
        <begin position="33"/>
        <end position="61"/>
    </location>
</feature>
<reference evidence="8 9" key="1">
    <citation type="submission" date="2023-07" db="EMBL/GenBank/DDBJ databases">
        <title>Genomic Encyclopedia of Type Strains, Phase IV (KMG-IV): sequencing the most valuable type-strain genomes for metagenomic binning, comparative biology and taxonomic classification.</title>
        <authorList>
            <person name="Goeker M."/>
        </authorList>
    </citation>
    <scope>NUCLEOTIDE SEQUENCE [LARGE SCALE GENOMIC DNA]</scope>
    <source>
        <strain evidence="8 9">DSM 27594</strain>
    </source>
</reference>
<protein>
    <submittedName>
        <fullName evidence="8">Na+/H+ antiporter NhaD/arsenite permease-like protein</fullName>
    </submittedName>
</protein>
<dbReference type="InterPro" id="IPR051475">
    <property type="entry name" value="Diverse_Ion_Transporter"/>
</dbReference>
<comment type="caution">
    <text evidence="8">The sequence shown here is derived from an EMBL/GenBank/DDBJ whole genome shotgun (WGS) entry which is preliminary data.</text>
</comment>
<dbReference type="Proteomes" id="UP001224122">
    <property type="component" value="Unassembled WGS sequence"/>
</dbReference>
<evidence type="ECO:0000256" key="5">
    <source>
        <dbReference type="ARBA" id="ARBA00023136"/>
    </source>
</evidence>
<feature type="transmembrane region" description="Helical" evidence="6">
    <location>
        <begin position="106"/>
        <end position="125"/>
    </location>
</feature>
<feature type="domain" description="Citrate transporter-like" evidence="7">
    <location>
        <begin position="1"/>
        <end position="125"/>
    </location>
</feature>
<dbReference type="PANTHER" id="PTHR43568">
    <property type="entry name" value="P PROTEIN"/>
    <property type="match status" value="1"/>
</dbReference>
<proteinExistence type="predicted"/>
<dbReference type="EMBL" id="JAUSTW010000003">
    <property type="protein sequence ID" value="MDQ0199174.1"/>
    <property type="molecule type" value="Genomic_DNA"/>
</dbReference>
<keyword evidence="5 6" id="KW-0472">Membrane</keyword>
<sequence length="141" mass="15819">MLAIKALEELKLLDKLAITILNKCNSSKSVSTILILLCFFSSMLVTNDATLITFVPLTLIISKITETSMLDTIILQTIAANVGSSLTPIGNPQNLFIYTYYGIKPMHFFSTVIFLAVLGIILLFFRRTWYNHCFAGQRHLL</sequence>
<name>A0ABT9XUD4_9BACI</name>
<organism evidence="8 9">
    <name type="scientific">Neobacillus ginsengisoli</name>
    <dbReference type="NCBI Taxonomy" id="904295"/>
    <lineage>
        <taxon>Bacteria</taxon>
        <taxon>Bacillati</taxon>
        <taxon>Bacillota</taxon>
        <taxon>Bacilli</taxon>
        <taxon>Bacillales</taxon>
        <taxon>Bacillaceae</taxon>
        <taxon>Neobacillus</taxon>
    </lineage>
</organism>
<evidence type="ECO:0000256" key="1">
    <source>
        <dbReference type="ARBA" id="ARBA00004141"/>
    </source>
</evidence>
<keyword evidence="4 6" id="KW-1133">Transmembrane helix</keyword>
<evidence type="ECO:0000313" key="8">
    <source>
        <dbReference type="EMBL" id="MDQ0199174.1"/>
    </source>
</evidence>
<dbReference type="PANTHER" id="PTHR43568:SF1">
    <property type="entry name" value="P PROTEIN"/>
    <property type="match status" value="1"/>
</dbReference>
<evidence type="ECO:0000256" key="2">
    <source>
        <dbReference type="ARBA" id="ARBA00022448"/>
    </source>
</evidence>
<dbReference type="Pfam" id="PF03600">
    <property type="entry name" value="CitMHS"/>
    <property type="match status" value="1"/>
</dbReference>
<evidence type="ECO:0000313" key="9">
    <source>
        <dbReference type="Proteomes" id="UP001224122"/>
    </source>
</evidence>
<accession>A0ABT9XUD4</accession>
<gene>
    <name evidence="8" type="ORF">J2S10_002332</name>
</gene>